<name>A0A9D1LPJ9_9FIRM</name>
<reference evidence="6" key="2">
    <citation type="journal article" date="2021" name="PeerJ">
        <title>Extensive microbial diversity within the chicken gut microbiome revealed by metagenomics and culture.</title>
        <authorList>
            <person name="Gilroy R."/>
            <person name="Ravi A."/>
            <person name="Getino M."/>
            <person name="Pursley I."/>
            <person name="Horton D.L."/>
            <person name="Alikhan N.F."/>
            <person name="Baker D."/>
            <person name="Gharbi K."/>
            <person name="Hall N."/>
            <person name="Watson M."/>
            <person name="Adriaenssens E.M."/>
            <person name="Foster-Nyarko E."/>
            <person name="Jarju S."/>
            <person name="Secka A."/>
            <person name="Antonio M."/>
            <person name="Oren A."/>
            <person name="Chaudhuri R.R."/>
            <person name="La Ragione R."/>
            <person name="Hildebrand F."/>
            <person name="Pallen M.J."/>
        </authorList>
    </citation>
    <scope>NUCLEOTIDE SEQUENCE</scope>
    <source>
        <strain evidence="6">ChiSxjej2B14-8506</strain>
    </source>
</reference>
<dbReference type="InterPro" id="IPR047057">
    <property type="entry name" value="MerR_fam"/>
</dbReference>
<dbReference type="EMBL" id="DVNK01000005">
    <property type="protein sequence ID" value="HIU45700.1"/>
    <property type="molecule type" value="Genomic_DNA"/>
</dbReference>
<gene>
    <name evidence="6" type="ORF">IAC59_00400</name>
</gene>
<dbReference type="SUPFAM" id="SSF46955">
    <property type="entry name" value="Putative DNA-binding domain"/>
    <property type="match status" value="1"/>
</dbReference>
<evidence type="ECO:0000256" key="1">
    <source>
        <dbReference type="ARBA" id="ARBA00022491"/>
    </source>
</evidence>
<dbReference type="CDD" id="cd00592">
    <property type="entry name" value="HTH_MerR-like"/>
    <property type="match status" value="1"/>
</dbReference>
<dbReference type="Pfam" id="PF13411">
    <property type="entry name" value="MerR_1"/>
    <property type="match status" value="1"/>
</dbReference>
<accession>A0A9D1LPJ9</accession>
<proteinExistence type="predicted"/>
<comment type="caution">
    <text evidence="6">The sequence shown here is derived from an EMBL/GenBank/DDBJ whole genome shotgun (WGS) entry which is preliminary data.</text>
</comment>
<dbReference type="PANTHER" id="PTHR30204">
    <property type="entry name" value="REDOX-CYCLING DRUG-SENSING TRANSCRIPTIONAL ACTIVATOR SOXR"/>
    <property type="match status" value="1"/>
</dbReference>
<feature type="domain" description="HTH merR-type" evidence="5">
    <location>
        <begin position="1"/>
        <end position="68"/>
    </location>
</feature>
<evidence type="ECO:0000256" key="4">
    <source>
        <dbReference type="ARBA" id="ARBA00023163"/>
    </source>
</evidence>
<dbReference type="InterPro" id="IPR000551">
    <property type="entry name" value="MerR-type_HTH_dom"/>
</dbReference>
<dbReference type="Proteomes" id="UP000824123">
    <property type="component" value="Unassembled WGS sequence"/>
</dbReference>
<organism evidence="6 7">
    <name type="scientific">Candidatus Fimadaptatus faecigallinarum</name>
    <dbReference type="NCBI Taxonomy" id="2840814"/>
    <lineage>
        <taxon>Bacteria</taxon>
        <taxon>Bacillati</taxon>
        <taxon>Bacillota</taxon>
        <taxon>Clostridia</taxon>
        <taxon>Eubacteriales</taxon>
        <taxon>Candidatus Fimadaptatus</taxon>
    </lineage>
</organism>
<dbReference type="InterPro" id="IPR009061">
    <property type="entry name" value="DNA-bd_dom_put_sf"/>
</dbReference>
<sequence>MLIGDVCQCTGLTRKAIRYYVDQRLIAPTALPNGYLDFDEAAVERLKQINVLRRLGLSVADTRRALDGGVSALRDICAQHQLAAQARQQREAILARLAQDMDYAAASRALDCVNRRATLSEKLLDAFPGYFGRFLCMHFGAFLSDELKTDDQRAAYAEVISFLDGMPDIPREVQQYFEQLDALPQDMISDVQQAAATALRAVAESPERYLSDNAELIAQYMEYAKSPEHLASTEYRIKQALGDFCRTSGYNDVFIPALMRLSPSYAQYKRELERTNLALIERFGPDLPGASSDT</sequence>
<keyword evidence="1" id="KW-0678">Repressor</keyword>
<keyword evidence="4" id="KW-0804">Transcription</keyword>
<evidence type="ECO:0000256" key="2">
    <source>
        <dbReference type="ARBA" id="ARBA00023015"/>
    </source>
</evidence>
<reference evidence="6" key="1">
    <citation type="submission" date="2020-10" db="EMBL/GenBank/DDBJ databases">
        <authorList>
            <person name="Gilroy R."/>
        </authorList>
    </citation>
    <scope>NUCLEOTIDE SEQUENCE</scope>
    <source>
        <strain evidence="6">ChiSxjej2B14-8506</strain>
    </source>
</reference>
<dbReference type="AlphaFoldDB" id="A0A9D1LPJ9"/>
<evidence type="ECO:0000313" key="7">
    <source>
        <dbReference type="Proteomes" id="UP000824123"/>
    </source>
</evidence>
<dbReference type="PROSITE" id="PS50937">
    <property type="entry name" value="HTH_MERR_2"/>
    <property type="match status" value="1"/>
</dbReference>
<protein>
    <submittedName>
        <fullName evidence="6">MerR family transcriptional regulator</fullName>
    </submittedName>
</protein>
<dbReference type="Gene3D" id="1.10.1660.10">
    <property type="match status" value="1"/>
</dbReference>
<dbReference type="GO" id="GO:0003700">
    <property type="term" value="F:DNA-binding transcription factor activity"/>
    <property type="evidence" value="ECO:0007669"/>
    <property type="project" value="InterPro"/>
</dbReference>
<dbReference type="PANTHER" id="PTHR30204:SF69">
    <property type="entry name" value="MERR-FAMILY TRANSCRIPTIONAL REGULATOR"/>
    <property type="match status" value="1"/>
</dbReference>
<evidence type="ECO:0000256" key="3">
    <source>
        <dbReference type="ARBA" id="ARBA00023125"/>
    </source>
</evidence>
<evidence type="ECO:0000313" key="6">
    <source>
        <dbReference type="EMBL" id="HIU45700.1"/>
    </source>
</evidence>
<dbReference type="SMART" id="SM00422">
    <property type="entry name" value="HTH_MERR"/>
    <property type="match status" value="1"/>
</dbReference>
<keyword evidence="2" id="KW-0805">Transcription regulation</keyword>
<dbReference type="GO" id="GO:0003677">
    <property type="term" value="F:DNA binding"/>
    <property type="evidence" value="ECO:0007669"/>
    <property type="project" value="UniProtKB-KW"/>
</dbReference>
<evidence type="ECO:0000259" key="5">
    <source>
        <dbReference type="PROSITE" id="PS50937"/>
    </source>
</evidence>
<keyword evidence="3" id="KW-0238">DNA-binding</keyword>